<accession>H0R2G7</accession>
<dbReference type="EMBL" id="BAEH01000078">
    <property type="protein sequence ID" value="GAB19268.1"/>
    <property type="molecule type" value="Genomic_DNA"/>
</dbReference>
<evidence type="ECO:0000313" key="5">
    <source>
        <dbReference type="Proteomes" id="UP000035034"/>
    </source>
</evidence>
<dbReference type="PANTHER" id="PTHR44196:SF1">
    <property type="entry name" value="DEHYDROGENASE_REDUCTASE SDR FAMILY MEMBER 7B"/>
    <property type="match status" value="1"/>
</dbReference>
<dbReference type="PRINTS" id="PR00081">
    <property type="entry name" value="GDHRDH"/>
</dbReference>
<evidence type="ECO:0000256" key="1">
    <source>
        <dbReference type="ARBA" id="ARBA00006484"/>
    </source>
</evidence>
<dbReference type="GO" id="GO:0016491">
    <property type="term" value="F:oxidoreductase activity"/>
    <property type="evidence" value="ECO:0007669"/>
    <property type="project" value="UniProtKB-KW"/>
</dbReference>
<organism evidence="4 5">
    <name type="scientific">Gordonia effusa NBRC 100432</name>
    <dbReference type="NCBI Taxonomy" id="1077974"/>
    <lineage>
        <taxon>Bacteria</taxon>
        <taxon>Bacillati</taxon>
        <taxon>Actinomycetota</taxon>
        <taxon>Actinomycetes</taxon>
        <taxon>Mycobacteriales</taxon>
        <taxon>Gordoniaceae</taxon>
        <taxon>Gordonia</taxon>
    </lineage>
</organism>
<dbReference type="SUPFAM" id="SSF51735">
    <property type="entry name" value="NAD(P)-binding Rossmann-fold domains"/>
    <property type="match status" value="1"/>
</dbReference>
<dbReference type="Pfam" id="PF00106">
    <property type="entry name" value="adh_short"/>
    <property type="match status" value="1"/>
</dbReference>
<dbReference type="STRING" id="1077974.GOEFS_078_00020"/>
<protein>
    <submittedName>
        <fullName evidence="4">Putative acyl-CoA reductase</fullName>
    </submittedName>
</protein>
<name>H0R2G7_9ACTN</name>
<gene>
    <name evidence="4" type="ORF">GOEFS_078_00020</name>
</gene>
<dbReference type="PRINTS" id="PR00080">
    <property type="entry name" value="SDRFAMILY"/>
</dbReference>
<dbReference type="Proteomes" id="UP000035034">
    <property type="component" value="Unassembled WGS sequence"/>
</dbReference>
<reference evidence="4 5" key="1">
    <citation type="submission" date="2011-12" db="EMBL/GenBank/DDBJ databases">
        <title>Whole genome shotgun sequence of Gordonia effusa NBRC 100432.</title>
        <authorList>
            <person name="Yoshida I."/>
            <person name="Takarada H."/>
            <person name="Hosoyama A."/>
            <person name="Tsuchikane K."/>
            <person name="Katsumata H."/>
            <person name="Yamazaki S."/>
            <person name="Fujita N."/>
        </authorList>
    </citation>
    <scope>NUCLEOTIDE SEQUENCE [LARGE SCALE GENOMIC DNA]</scope>
    <source>
        <strain evidence="4 5">NBRC 100432</strain>
    </source>
</reference>
<evidence type="ECO:0000256" key="2">
    <source>
        <dbReference type="ARBA" id="ARBA00023002"/>
    </source>
</evidence>
<dbReference type="PANTHER" id="PTHR44196">
    <property type="entry name" value="DEHYDROGENASE/REDUCTASE SDR FAMILY MEMBER 7B"/>
    <property type="match status" value="1"/>
</dbReference>
<dbReference type="GO" id="GO:0016020">
    <property type="term" value="C:membrane"/>
    <property type="evidence" value="ECO:0007669"/>
    <property type="project" value="TreeGrafter"/>
</dbReference>
<evidence type="ECO:0000313" key="4">
    <source>
        <dbReference type="EMBL" id="GAB19268.1"/>
    </source>
</evidence>
<dbReference type="AlphaFoldDB" id="H0R2G7"/>
<proteinExistence type="inferred from homology"/>
<comment type="caution">
    <text evidence="4">The sequence shown here is derived from an EMBL/GenBank/DDBJ whole genome shotgun (WGS) entry which is preliminary data.</text>
</comment>
<keyword evidence="5" id="KW-1185">Reference proteome</keyword>
<comment type="similarity">
    <text evidence="1 3">Belongs to the short-chain dehydrogenases/reductases (SDR) family.</text>
</comment>
<dbReference type="Gene3D" id="3.40.50.720">
    <property type="entry name" value="NAD(P)-binding Rossmann-like Domain"/>
    <property type="match status" value="1"/>
</dbReference>
<sequence length="294" mass="30768">MTGVAFRLMNSLTNLVSDRVTSAGLQRSFTLGDLTDLSGARPLDGRHVLVTGASSGVGEATAHAFAAAGARVTLVARTAEALAAVVNEIREFGGAADYLVGDLATEDGVAALLNEITASGVPDIVVNNAGRSIRRRVLDATDRLHDFQRTMAINYFGPVQLTLGLLPAMVERGQGQFINVATWGVASGAMPKFAAYAASKAAVATFGRSLAAELDGTGVAVSTIYFPLIRTPMIAPTADYDSQPALTSDEAAEWILHAARHRPLEVMPRYAKVLRSLTAISAPTADGLVAKSFI</sequence>
<dbReference type="InterPro" id="IPR002347">
    <property type="entry name" value="SDR_fam"/>
</dbReference>
<evidence type="ECO:0000256" key="3">
    <source>
        <dbReference type="RuleBase" id="RU000363"/>
    </source>
</evidence>
<dbReference type="eggNOG" id="COG0300">
    <property type="taxonomic scope" value="Bacteria"/>
</dbReference>
<keyword evidence="2" id="KW-0560">Oxidoreductase</keyword>
<dbReference type="RefSeq" id="WP_007318603.1">
    <property type="nucleotide sequence ID" value="NZ_BAEH01000078.1"/>
</dbReference>
<dbReference type="InterPro" id="IPR036291">
    <property type="entry name" value="NAD(P)-bd_dom_sf"/>
</dbReference>